<reference evidence="3" key="1">
    <citation type="journal article" date="2014" name="Int. J. Syst. Evol. Microbiol.">
        <title>Complete genome sequence of Corynebacterium casei LMG S-19264T (=DSM 44701T), isolated from a smear-ripened cheese.</title>
        <authorList>
            <consortium name="US DOE Joint Genome Institute (JGI-PGF)"/>
            <person name="Walter F."/>
            <person name="Albersmeier A."/>
            <person name="Kalinowski J."/>
            <person name="Ruckert C."/>
        </authorList>
    </citation>
    <scope>NUCLEOTIDE SEQUENCE</scope>
    <source>
        <strain evidence="3">JCM 3090</strain>
    </source>
</reference>
<accession>A0A8J3B9A3</accession>
<proteinExistence type="predicted"/>
<feature type="chain" id="PRO_5035327523" evidence="2">
    <location>
        <begin position="34"/>
        <end position="71"/>
    </location>
</feature>
<protein>
    <submittedName>
        <fullName evidence="3">Uncharacterized protein</fullName>
    </submittedName>
</protein>
<evidence type="ECO:0000313" key="3">
    <source>
        <dbReference type="EMBL" id="GGJ98427.1"/>
    </source>
</evidence>
<reference evidence="3" key="2">
    <citation type="submission" date="2020-09" db="EMBL/GenBank/DDBJ databases">
        <authorList>
            <person name="Sun Q."/>
            <person name="Ohkuma M."/>
        </authorList>
    </citation>
    <scope>NUCLEOTIDE SEQUENCE</scope>
    <source>
        <strain evidence="3">JCM 3090</strain>
    </source>
</reference>
<keyword evidence="4" id="KW-1185">Reference proteome</keyword>
<feature type="signal peptide" evidence="2">
    <location>
        <begin position="1"/>
        <end position="33"/>
    </location>
</feature>
<sequence length="71" mass="7598">MRESRIGRKAGRAALIAAAVLALSVVGITVASAQTDDRGGNSTNNNHQRGNDSDRGPVHNSPNPFRDIEWM</sequence>
<gene>
    <name evidence="3" type="ORF">GCM10010123_30520</name>
</gene>
<evidence type="ECO:0000313" key="4">
    <source>
        <dbReference type="Proteomes" id="UP000649739"/>
    </source>
</evidence>
<dbReference type="RefSeq" id="WP_189170812.1">
    <property type="nucleotide sequence ID" value="NZ_BMQB01000006.1"/>
</dbReference>
<dbReference type="AlphaFoldDB" id="A0A8J3B9A3"/>
<dbReference type="Proteomes" id="UP000649739">
    <property type="component" value="Unassembled WGS sequence"/>
</dbReference>
<evidence type="ECO:0000256" key="2">
    <source>
        <dbReference type="SAM" id="SignalP"/>
    </source>
</evidence>
<keyword evidence="2" id="KW-0732">Signal</keyword>
<feature type="region of interest" description="Disordered" evidence="1">
    <location>
        <begin position="32"/>
        <end position="71"/>
    </location>
</feature>
<evidence type="ECO:0000256" key="1">
    <source>
        <dbReference type="SAM" id="MobiDB-lite"/>
    </source>
</evidence>
<dbReference type="EMBL" id="BMQB01000006">
    <property type="protein sequence ID" value="GGJ98427.1"/>
    <property type="molecule type" value="Genomic_DNA"/>
</dbReference>
<name>A0A8J3B9A3_9ACTN</name>
<organism evidence="3 4">
    <name type="scientific">Pilimelia anulata</name>
    <dbReference type="NCBI Taxonomy" id="53371"/>
    <lineage>
        <taxon>Bacteria</taxon>
        <taxon>Bacillati</taxon>
        <taxon>Actinomycetota</taxon>
        <taxon>Actinomycetes</taxon>
        <taxon>Micromonosporales</taxon>
        <taxon>Micromonosporaceae</taxon>
        <taxon>Pilimelia</taxon>
    </lineage>
</organism>
<comment type="caution">
    <text evidence="3">The sequence shown here is derived from an EMBL/GenBank/DDBJ whole genome shotgun (WGS) entry which is preliminary data.</text>
</comment>